<feature type="compositionally biased region" description="Basic and acidic residues" evidence="1">
    <location>
        <begin position="1"/>
        <end position="11"/>
    </location>
</feature>
<organism evidence="2">
    <name type="scientific">uncultured Eubacteriales bacterium</name>
    <dbReference type="NCBI Taxonomy" id="172733"/>
    <lineage>
        <taxon>Bacteria</taxon>
        <taxon>Bacillati</taxon>
        <taxon>Bacillota</taxon>
        <taxon>Clostridia</taxon>
        <taxon>Eubacteriales</taxon>
        <taxon>environmental samples</taxon>
    </lineage>
</organism>
<dbReference type="EMBL" id="FLUN01000001">
    <property type="protein sequence ID" value="SBV99289.1"/>
    <property type="molecule type" value="Genomic_DNA"/>
</dbReference>
<accession>A0A212JIK0</accession>
<protein>
    <submittedName>
        <fullName evidence="2">Uncharacterized protein</fullName>
    </submittedName>
</protein>
<feature type="region of interest" description="Disordered" evidence="1">
    <location>
        <begin position="1"/>
        <end position="47"/>
    </location>
</feature>
<reference evidence="2" key="1">
    <citation type="submission" date="2016-04" db="EMBL/GenBank/DDBJ databases">
        <authorList>
            <person name="Evans L.H."/>
            <person name="Alamgir A."/>
            <person name="Owens N."/>
            <person name="Weber N.D."/>
            <person name="Virtaneva K."/>
            <person name="Barbian K."/>
            <person name="Babar A."/>
            <person name="Rosenke K."/>
        </authorList>
    </citation>
    <scope>NUCLEOTIDE SEQUENCE</scope>
    <source>
        <strain evidence="2">86</strain>
    </source>
</reference>
<dbReference type="AlphaFoldDB" id="A0A212JIK0"/>
<evidence type="ECO:0000313" key="2">
    <source>
        <dbReference type="EMBL" id="SBV99289.1"/>
    </source>
</evidence>
<sequence length="113" mass="12711">MIQRETTDLKSPRGRSTPRGVDRPLLFPAGSMGTGYDCPTSEERQKQNNREIFSGGQVYIFRRQDEKATGAFDIQGFRGFVIVDNEQISGGFSIFAKACMIRTTQEIQTNEEP</sequence>
<name>A0A212JIK0_9FIRM</name>
<proteinExistence type="predicted"/>
<gene>
    <name evidence="2" type="ORF">KL86CLO1_11170</name>
</gene>
<evidence type="ECO:0000256" key="1">
    <source>
        <dbReference type="SAM" id="MobiDB-lite"/>
    </source>
</evidence>